<dbReference type="AlphaFoldDB" id="A0A0K6GFS5"/>
<evidence type="ECO:0000313" key="2">
    <source>
        <dbReference type="Proteomes" id="UP000044841"/>
    </source>
</evidence>
<protein>
    <submittedName>
        <fullName evidence="1">Uncharacterized protein</fullName>
    </submittedName>
</protein>
<dbReference type="Proteomes" id="UP000044841">
    <property type="component" value="Unassembled WGS sequence"/>
</dbReference>
<evidence type="ECO:0000313" key="1">
    <source>
        <dbReference type="EMBL" id="CUA77355.1"/>
    </source>
</evidence>
<sequence length="537" mass="61086">MLRSDHSSKYDQLKKDLRTAGEQLFTALDRYTGICSTVRNAYHQASFNNPQSARLLWSSVESELFLIPLLEARVGEVAQNLNRVFEMGKAKDSPHSIHDLPDELLALVFRFAAVAKSQHFESTDKPMTRTVPRYPDSIAQTCARWRQVALPCPHLWTRVYLTAHLTRFKPIPNYAELYAKRAGHQPLELRITDIQDDMGPDDDGLEQFIASVAPRTKSLELVRSGLYPSGFEWKTLGGFIKPPNDNAKKWDTEVDLSLEQIERGLAHLTVLHVSQITPMWGSTACQGLVDLRLIPNHKRTYDRPIITVPEFVSILQASPRLRILHFGLYLCMFPPDSPAQGVTVRLNDLEVLYLSASGTRGAEATEREISHVMRHITPGRKPLRLTLDRVHYEDRSALEGIEAFFQRAHIVKFCAKGGTPPPVGLVDCAPDLTQLVFDGCRYDHTYNFCRTRGWLIGIYSWIIRDSLIYAEDLAELVNQYEAVSLVMSNCRFFSKDNGPLEISEPDLENWRCELPDFVQYIYPDSSPDPTVDWNNLD</sequence>
<accession>A0A0K6GFS5</accession>
<keyword evidence="2" id="KW-1185">Reference proteome</keyword>
<name>A0A0K6GFS5_9AGAM</name>
<proteinExistence type="predicted"/>
<reference evidence="1 2" key="1">
    <citation type="submission" date="2015-07" db="EMBL/GenBank/DDBJ databases">
        <authorList>
            <person name="Noorani M."/>
        </authorList>
    </citation>
    <scope>NUCLEOTIDE SEQUENCE [LARGE SCALE GENOMIC DNA]</scope>
    <source>
        <strain evidence="1">BBA 69670</strain>
    </source>
</reference>
<organism evidence="1 2">
    <name type="scientific">Rhizoctonia solani</name>
    <dbReference type="NCBI Taxonomy" id="456999"/>
    <lineage>
        <taxon>Eukaryota</taxon>
        <taxon>Fungi</taxon>
        <taxon>Dikarya</taxon>
        <taxon>Basidiomycota</taxon>
        <taxon>Agaricomycotina</taxon>
        <taxon>Agaricomycetes</taxon>
        <taxon>Cantharellales</taxon>
        <taxon>Ceratobasidiaceae</taxon>
        <taxon>Rhizoctonia</taxon>
    </lineage>
</organism>
<gene>
    <name evidence="1" type="ORF">RSOLAG22IIIB_06668</name>
</gene>
<dbReference type="Gene3D" id="1.20.1280.50">
    <property type="match status" value="1"/>
</dbReference>
<dbReference type="EMBL" id="CYGV01001833">
    <property type="protein sequence ID" value="CUA77355.1"/>
    <property type="molecule type" value="Genomic_DNA"/>
</dbReference>